<comment type="caution">
    <text evidence="1">The sequence shown here is derived from an EMBL/GenBank/DDBJ whole genome shotgun (WGS) entry which is preliminary data.</text>
</comment>
<dbReference type="AlphaFoldDB" id="A0AAV7I298"/>
<organism evidence="1 2">
    <name type="scientific">Cotesia glomerata</name>
    <name type="common">Lepidopteran parasitic wasp</name>
    <name type="synonym">Apanteles glomeratus</name>
    <dbReference type="NCBI Taxonomy" id="32391"/>
    <lineage>
        <taxon>Eukaryota</taxon>
        <taxon>Metazoa</taxon>
        <taxon>Ecdysozoa</taxon>
        <taxon>Arthropoda</taxon>
        <taxon>Hexapoda</taxon>
        <taxon>Insecta</taxon>
        <taxon>Pterygota</taxon>
        <taxon>Neoptera</taxon>
        <taxon>Endopterygota</taxon>
        <taxon>Hymenoptera</taxon>
        <taxon>Apocrita</taxon>
        <taxon>Ichneumonoidea</taxon>
        <taxon>Braconidae</taxon>
        <taxon>Microgastrinae</taxon>
        <taxon>Cotesia</taxon>
    </lineage>
</organism>
<keyword evidence="2" id="KW-1185">Reference proteome</keyword>
<evidence type="ECO:0000313" key="2">
    <source>
        <dbReference type="Proteomes" id="UP000826195"/>
    </source>
</evidence>
<accession>A0AAV7I298</accession>
<sequence length="125" mass="13590">MTGVFVKIIPGSDDDDDLPSKANKQFGTDGTLTGQNTSSLTRLSLDGARRMILPQLDVNGMQRMSFRLSVKRLDIIHDFQCPRPSRVAGGKGSEVLISCSLSAHLAAIIRINKDKLPVFGYASIE</sequence>
<name>A0AAV7I298_COTGL</name>
<gene>
    <name evidence="1" type="ORF">KQX54_018948</name>
</gene>
<evidence type="ECO:0000313" key="1">
    <source>
        <dbReference type="EMBL" id="KAH0540670.1"/>
    </source>
</evidence>
<reference evidence="1 2" key="1">
    <citation type="journal article" date="2021" name="J. Hered.">
        <title>A chromosome-level genome assembly of the parasitoid wasp, Cotesia glomerata (Hymenoptera: Braconidae).</title>
        <authorList>
            <person name="Pinto B.J."/>
            <person name="Weis J.J."/>
            <person name="Gamble T."/>
            <person name="Ode P.J."/>
            <person name="Paul R."/>
            <person name="Zaspel J.M."/>
        </authorList>
    </citation>
    <scope>NUCLEOTIDE SEQUENCE [LARGE SCALE GENOMIC DNA]</scope>
    <source>
        <strain evidence="1">CgM1</strain>
    </source>
</reference>
<protein>
    <submittedName>
        <fullName evidence="1">Uncharacterized protein</fullName>
    </submittedName>
</protein>
<dbReference type="Proteomes" id="UP000826195">
    <property type="component" value="Unassembled WGS sequence"/>
</dbReference>
<dbReference type="EMBL" id="JAHXZJ010002609">
    <property type="protein sequence ID" value="KAH0540670.1"/>
    <property type="molecule type" value="Genomic_DNA"/>
</dbReference>
<proteinExistence type="predicted"/>